<dbReference type="EMBL" id="QVMU01000014">
    <property type="protein sequence ID" value="RJX69673.1"/>
    <property type="molecule type" value="Genomic_DNA"/>
</dbReference>
<dbReference type="InterPro" id="IPR023214">
    <property type="entry name" value="HAD_sf"/>
</dbReference>
<evidence type="ECO:0000256" key="3">
    <source>
        <dbReference type="ARBA" id="ARBA00006171"/>
    </source>
</evidence>
<dbReference type="InterPro" id="IPR041492">
    <property type="entry name" value="HAD_2"/>
</dbReference>
<dbReference type="SFLD" id="SFLDG01129">
    <property type="entry name" value="C1.5:_HAD__Beta-PGM__Phosphata"/>
    <property type="match status" value="1"/>
</dbReference>
<comment type="caution">
    <text evidence="5">The sequence shown here is derived from an EMBL/GenBank/DDBJ whole genome shotgun (WGS) entry which is preliminary data.</text>
</comment>
<sequence length="208" mass="23397">MLAIPLDINNIKAIVFDLDNTLVSSNMDFQWLRQKIGCPLDEDLLSYVEALPCSKESAIAQQLILDHELNDAQHSSPMPGCLELLRYIEHNQLHTAIVTRNCIEATQQKLTLNQLNIERVICREHFPPKPAPDSLIALANEWGLQASEVLYVGDYLYDLQAALNALMPSCLVSHGHDYHFSQHASVVVEHLSDLCLLFEQTLQPQTSV</sequence>
<keyword evidence="6" id="KW-1185">Reference proteome</keyword>
<dbReference type="GO" id="GO:0008967">
    <property type="term" value="F:phosphoglycolate phosphatase activity"/>
    <property type="evidence" value="ECO:0007669"/>
    <property type="project" value="UniProtKB-EC"/>
</dbReference>
<keyword evidence="5" id="KW-0378">Hydrolase</keyword>
<proteinExistence type="inferred from homology"/>
<dbReference type="Gene3D" id="1.10.260.80">
    <property type="match status" value="1"/>
</dbReference>
<dbReference type="GO" id="GO:0006281">
    <property type="term" value="P:DNA repair"/>
    <property type="evidence" value="ECO:0007669"/>
    <property type="project" value="TreeGrafter"/>
</dbReference>
<evidence type="ECO:0000313" key="6">
    <source>
        <dbReference type="Proteomes" id="UP000273252"/>
    </source>
</evidence>
<dbReference type="PANTHER" id="PTHR43434:SF1">
    <property type="entry name" value="PHOSPHOGLYCOLATE PHOSPHATASE"/>
    <property type="match status" value="1"/>
</dbReference>
<dbReference type="EC" id="3.1.3.18" evidence="4"/>
<dbReference type="InterPro" id="IPR050155">
    <property type="entry name" value="HAD-like_hydrolase_sf"/>
</dbReference>
<dbReference type="RefSeq" id="WP_120032475.1">
    <property type="nucleotide sequence ID" value="NZ_QVMU01000014.1"/>
</dbReference>
<dbReference type="PANTHER" id="PTHR43434">
    <property type="entry name" value="PHOSPHOGLYCOLATE PHOSPHATASE"/>
    <property type="match status" value="1"/>
</dbReference>
<dbReference type="NCBIfam" id="TIGR01549">
    <property type="entry name" value="HAD-SF-IA-v1"/>
    <property type="match status" value="1"/>
</dbReference>
<dbReference type="InterPro" id="IPR036412">
    <property type="entry name" value="HAD-like_sf"/>
</dbReference>
<evidence type="ECO:0000256" key="2">
    <source>
        <dbReference type="ARBA" id="ARBA00004818"/>
    </source>
</evidence>
<name>A0A3A6QID0_9VIBR</name>
<dbReference type="InterPro" id="IPR006439">
    <property type="entry name" value="HAD-SF_hydro_IA"/>
</dbReference>
<dbReference type="Pfam" id="PF13419">
    <property type="entry name" value="HAD_2"/>
    <property type="match status" value="1"/>
</dbReference>
<dbReference type="SFLD" id="SFLDS00003">
    <property type="entry name" value="Haloacid_Dehalogenase"/>
    <property type="match status" value="1"/>
</dbReference>
<comment type="pathway">
    <text evidence="2">Organic acid metabolism; glycolate biosynthesis; glycolate from 2-phosphoglycolate: step 1/1.</text>
</comment>
<organism evidence="5 6">
    <name type="scientific">Vibrio sinensis</name>
    <dbReference type="NCBI Taxonomy" id="2302434"/>
    <lineage>
        <taxon>Bacteria</taxon>
        <taxon>Pseudomonadati</taxon>
        <taxon>Pseudomonadota</taxon>
        <taxon>Gammaproteobacteria</taxon>
        <taxon>Vibrionales</taxon>
        <taxon>Vibrionaceae</taxon>
        <taxon>Vibrio</taxon>
    </lineage>
</organism>
<comment type="similarity">
    <text evidence="3">Belongs to the HAD-like hydrolase superfamily. CbbY/CbbZ/Gph/YieH family.</text>
</comment>
<dbReference type="OrthoDB" id="5623813at2"/>
<dbReference type="AlphaFoldDB" id="A0A3A6QID0"/>
<accession>A0A3A6QID0</accession>
<evidence type="ECO:0000256" key="4">
    <source>
        <dbReference type="ARBA" id="ARBA00013078"/>
    </source>
</evidence>
<dbReference type="Gene3D" id="3.40.50.1000">
    <property type="entry name" value="HAD superfamily/HAD-like"/>
    <property type="match status" value="1"/>
</dbReference>
<gene>
    <name evidence="5" type="ORF">DZ860_14420</name>
</gene>
<evidence type="ECO:0000313" key="5">
    <source>
        <dbReference type="EMBL" id="RJX69673.1"/>
    </source>
</evidence>
<evidence type="ECO:0000256" key="1">
    <source>
        <dbReference type="ARBA" id="ARBA00000830"/>
    </source>
</evidence>
<dbReference type="SUPFAM" id="SSF56784">
    <property type="entry name" value="HAD-like"/>
    <property type="match status" value="1"/>
</dbReference>
<dbReference type="GO" id="GO:0005829">
    <property type="term" value="C:cytosol"/>
    <property type="evidence" value="ECO:0007669"/>
    <property type="project" value="TreeGrafter"/>
</dbReference>
<protein>
    <recommendedName>
        <fullName evidence="4">phosphoglycolate phosphatase</fullName>
        <ecNumber evidence="4">3.1.3.18</ecNumber>
    </recommendedName>
</protein>
<comment type="catalytic activity">
    <reaction evidence="1">
        <text>2-phosphoglycolate + H2O = glycolate + phosphate</text>
        <dbReference type="Rhea" id="RHEA:14369"/>
        <dbReference type="ChEBI" id="CHEBI:15377"/>
        <dbReference type="ChEBI" id="CHEBI:29805"/>
        <dbReference type="ChEBI" id="CHEBI:43474"/>
        <dbReference type="ChEBI" id="CHEBI:58033"/>
        <dbReference type="EC" id="3.1.3.18"/>
    </reaction>
</comment>
<reference evidence="5 6" key="1">
    <citation type="submission" date="2018-08" db="EMBL/GenBank/DDBJ databases">
        <title>Vibrio isolated from the Eastern China Marginal Seas.</title>
        <authorList>
            <person name="Li Y."/>
        </authorList>
    </citation>
    <scope>NUCLEOTIDE SEQUENCE [LARGE SCALE GENOMIC DNA]</scope>
    <source>
        <strain evidence="5 6">BEI233</strain>
    </source>
</reference>
<dbReference type="Proteomes" id="UP000273252">
    <property type="component" value="Unassembled WGS sequence"/>
</dbReference>